<dbReference type="PANTHER" id="PTHR47968">
    <property type="entry name" value="CENTROMERE PROTEIN E"/>
    <property type="match status" value="1"/>
</dbReference>
<dbReference type="AlphaFoldDB" id="A0A9N9THU5"/>
<evidence type="ECO:0000256" key="5">
    <source>
        <dbReference type="PROSITE-ProRule" id="PRU00283"/>
    </source>
</evidence>
<feature type="compositionally biased region" description="Basic and acidic residues" evidence="8">
    <location>
        <begin position="664"/>
        <end position="679"/>
    </location>
</feature>
<dbReference type="GO" id="GO:0005524">
    <property type="term" value="F:ATP binding"/>
    <property type="evidence" value="ECO:0007669"/>
    <property type="project" value="UniProtKB-UniRule"/>
</dbReference>
<feature type="compositionally biased region" description="Polar residues" evidence="8">
    <location>
        <begin position="621"/>
        <end position="630"/>
    </location>
</feature>
<dbReference type="PROSITE" id="PS50067">
    <property type="entry name" value="KINESIN_MOTOR_2"/>
    <property type="match status" value="1"/>
</dbReference>
<accession>A0A9N9THU5</accession>
<evidence type="ECO:0000256" key="4">
    <source>
        <dbReference type="ARBA" id="ARBA00023212"/>
    </source>
</evidence>
<feature type="region of interest" description="Disordered" evidence="8">
    <location>
        <begin position="652"/>
        <end position="691"/>
    </location>
</feature>
<keyword evidence="4" id="KW-0206">Cytoskeleton</keyword>
<dbReference type="OrthoDB" id="3176171at2759"/>
<evidence type="ECO:0000313" key="11">
    <source>
        <dbReference type="Proteomes" id="UP001153712"/>
    </source>
</evidence>
<dbReference type="Gene3D" id="3.40.850.10">
    <property type="entry name" value="Kinesin motor domain"/>
    <property type="match status" value="1"/>
</dbReference>
<dbReference type="EMBL" id="OU900105">
    <property type="protein sequence ID" value="CAG9856557.1"/>
    <property type="molecule type" value="Genomic_DNA"/>
</dbReference>
<protein>
    <recommendedName>
        <fullName evidence="6">Kinesin-like protein</fullName>
    </recommendedName>
</protein>
<evidence type="ECO:0000256" key="1">
    <source>
        <dbReference type="ARBA" id="ARBA00004245"/>
    </source>
</evidence>
<dbReference type="SUPFAM" id="SSF52540">
    <property type="entry name" value="P-loop containing nucleoside triphosphate hydrolases"/>
    <property type="match status" value="1"/>
</dbReference>
<evidence type="ECO:0000256" key="7">
    <source>
        <dbReference type="SAM" id="Coils"/>
    </source>
</evidence>
<keyword evidence="5 6" id="KW-0505">Motor protein</keyword>
<feature type="compositionally biased region" description="Low complexity" evidence="8">
    <location>
        <begin position="652"/>
        <end position="663"/>
    </location>
</feature>
<dbReference type="GO" id="GO:0003777">
    <property type="term" value="F:microtubule motor activity"/>
    <property type="evidence" value="ECO:0007669"/>
    <property type="project" value="InterPro"/>
</dbReference>
<evidence type="ECO:0000259" key="9">
    <source>
        <dbReference type="PROSITE" id="PS50067"/>
    </source>
</evidence>
<feature type="domain" description="Kinesin motor" evidence="9">
    <location>
        <begin position="16"/>
        <end position="346"/>
    </location>
</feature>
<dbReference type="PROSITE" id="PS00411">
    <property type="entry name" value="KINESIN_MOTOR_1"/>
    <property type="match status" value="1"/>
</dbReference>
<keyword evidence="3 5" id="KW-0067">ATP-binding</keyword>
<evidence type="ECO:0000256" key="3">
    <source>
        <dbReference type="ARBA" id="ARBA00022840"/>
    </source>
</evidence>
<dbReference type="InterPro" id="IPR027640">
    <property type="entry name" value="Kinesin-like_fam"/>
</dbReference>
<dbReference type="InterPro" id="IPR027417">
    <property type="entry name" value="P-loop_NTPase"/>
</dbReference>
<comment type="subcellular location">
    <subcellularLocation>
        <location evidence="1">Cytoplasm</location>
        <location evidence="1">Cytoskeleton</location>
    </subcellularLocation>
</comment>
<reference evidence="10" key="1">
    <citation type="submission" date="2022-01" db="EMBL/GenBank/DDBJ databases">
        <authorList>
            <person name="King R."/>
        </authorList>
    </citation>
    <scope>NUCLEOTIDE SEQUENCE</scope>
</reference>
<evidence type="ECO:0000313" key="10">
    <source>
        <dbReference type="EMBL" id="CAG9856557.1"/>
    </source>
</evidence>
<dbReference type="GO" id="GO:0008017">
    <property type="term" value="F:microtubule binding"/>
    <property type="evidence" value="ECO:0007669"/>
    <property type="project" value="InterPro"/>
</dbReference>
<dbReference type="Pfam" id="PF00225">
    <property type="entry name" value="Kinesin"/>
    <property type="match status" value="1"/>
</dbReference>
<evidence type="ECO:0000256" key="2">
    <source>
        <dbReference type="ARBA" id="ARBA00022741"/>
    </source>
</evidence>
<feature type="binding site" evidence="5">
    <location>
        <begin position="98"/>
        <end position="105"/>
    </location>
    <ligand>
        <name>ATP</name>
        <dbReference type="ChEBI" id="CHEBI:30616"/>
    </ligand>
</feature>
<evidence type="ECO:0000256" key="8">
    <source>
        <dbReference type="SAM" id="MobiDB-lite"/>
    </source>
</evidence>
<keyword evidence="4" id="KW-0963">Cytoplasm</keyword>
<feature type="compositionally biased region" description="Basic and acidic residues" evidence="8">
    <location>
        <begin position="603"/>
        <end position="615"/>
    </location>
</feature>
<feature type="region of interest" description="Disordered" evidence="8">
    <location>
        <begin position="603"/>
        <end position="630"/>
    </location>
</feature>
<dbReference type="GO" id="GO:0005874">
    <property type="term" value="C:microtubule"/>
    <property type="evidence" value="ECO:0007669"/>
    <property type="project" value="UniProtKB-KW"/>
</dbReference>
<sequence>MIISFRIKFEEMTDQTIKVYARIRKTNDKNSEQYLIQQNNDYEEIIFANSGISTLQKICRFHKVFDAKTPQSEIFEVVAKPVIISVIEGFNGTIFAYGQTGSGKTYALNGCTREFSQRGIIPRSIEYIFNHYNNIAEEPTIYISYMEIYNEIGYDLLSTKQYNVTRTPEELPRVSVMEDKKGDPHIKNLSTFPVTNEEDAKRLLFMGDTNRTIAETPYNEFSSRSHCIFTFYITHCSTKSKLIRSSKLHLVDLAGSERDFKTNVNSIVHEAKFINLSLYFLQQVIIALSESKRSHIPYRNSMLTHLLKDSLNGNCITVMLATLSVNKENFQETLSTCRFAQRVSTISTSPTVNEICDPEKEIEFLKLRIRNLETQLSDSKDFSSSNVLSVRQKENCEAEVRKFINSDEKPIRVEADMTQIQFCFDLLRKELDKQRTELRTMEKLVTQKKTEITGLVREIRTKDSEIERLKVEIERVPDDPIKMLSIIPTASRNNKNQLESILIKANNKPPDDYKTALQNQLNLAKKCSDTIEHCKRKIIVYRSELEHSKRTPRDKQELVKKLEEQQRIYKAELAELKRIQADTARLEAAAKQSEINTVNKFDDWFKGKDSGDSPRKPPPQISNNNKVEIDNTYTVRDTKEIELKLLCGGSSNESLKGSGSSESSLKDVQEPVVKEKPEDSTAQSDQNGFTKYFNASDSADFKEFMKSVSSSGVDEVDEEIVNFYRSKF</sequence>
<dbReference type="InterPro" id="IPR001752">
    <property type="entry name" value="Kinesin_motor_dom"/>
</dbReference>
<feature type="coiled-coil region" evidence="7">
    <location>
        <begin position="424"/>
        <end position="451"/>
    </location>
</feature>
<keyword evidence="6" id="KW-0493">Microtubule</keyword>
<dbReference type="InterPro" id="IPR036961">
    <property type="entry name" value="Kinesin_motor_dom_sf"/>
</dbReference>
<dbReference type="PANTHER" id="PTHR47968:SF67">
    <property type="entry name" value="KINESIN MOTOR DOMAIN-CONTAINING PROTEIN"/>
    <property type="match status" value="1"/>
</dbReference>
<feature type="compositionally biased region" description="Polar residues" evidence="8">
    <location>
        <begin position="680"/>
        <end position="691"/>
    </location>
</feature>
<name>A0A9N9THU5_PHYSR</name>
<dbReference type="PRINTS" id="PR00380">
    <property type="entry name" value="KINESINHEAVY"/>
</dbReference>
<dbReference type="Proteomes" id="UP001153712">
    <property type="component" value="Chromosome 12"/>
</dbReference>
<organism evidence="10 11">
    <name type="scientific">Phyllotreta striolata</name>
    <name type="common">Striped flea beetle</name>
    <name type="synonym">Crioceris striolata</name>
    <dbReference type="NCBI Taxonomy" id="444603"/>
    <lineage>
        <taxon>Eukaryota</taxon>
        <taxon>Metazoa</taxon>
        <taxon>Ecdysozoa</taxon>
        <taxon>Arthropoda</taxon>
        <taxon>Hexapoda</taxon>
        <taxon>Insecta</taxon>
        <taxon>Pterygota</taxon>
        <taxon>Neoptera</taxon>
        <taxon>Endopterygota</taxon>
        <taxon>Coleoptera</taxon>
        <taxon>Polyphaga</taxon>
        <taxon>Cucujiformia</taxon>
        <taxon>Chrysomeloidea</taxon>
        <taxon>Chrysomelidae</taxon>
        <taxon>Galerucinae</taxon>
        <taxon>Alticini</taxon>
        <taxon>Phyllotreta</taxon>
    </lineage>
</organism>
<keyword evidence="11" id="KW-1185">Reference proteome</keyword>
<feature type="coiled-coil region" evidence="7">
    <location>
        <begin position="555"/>
        <end position="596"/>
    </location>
</feature>
<dbReference type="GO" id="GO:0007018">
    <property type="term" value="P:microtubule-based movement"/>
    <property type="evidence" value="ECO:0007669"/>
    <property type="project" value="InterPro"/>
</dbReference>
<dbReference type="InterPro" id="IPR019821">
    <property type="entry name" value="Kinesin_motor_CS"/>
</dbReference>
<gene>
    <name evidence="10" type="ORF">PHYEVI_LOCUS2977</name>
</gene>
<keyword evidence="2 5" id="KW-0547">Nucleotide-binding</keyword>
<evidence type="ECO:0000256" key="6">
    <source>
        <dbReference type="RuleBase" id="RU000394"/>
    </source>
</evidence>
<proteinExistence type="inferred from homology"/>
<comment type="similarity">
    <text evidence="5 6">Belongs to the TRAFAC class myosin-kinesin ATPase superfamily. Kinesin family.</text>
</comment>
<keyword evidence="7" id="KW-0175">Coiled coil</keyword>
<dbReference type="SMART" id="SM00129">
    <property type="entry name" value="KISc"/>
    <property type="match status" value="1"/>
</dbReference>